<protein>
    <submittedName>
        <fullName evidence="1">Uncharacterized protein</fullName>
    </submittedName>
</protein>
<proteinExistence type="predicted"/>
<organism evidence="1 2">
    <name type="scientific">Nicotiana attenuata</name>
    <name type="common">Coyote tobacco</name>
    <dbReference type="NCBI Taxonomy" id="49451"/>
    <lineage>
        <taxon>Eukaryota</taxon>
        <taxon>Viridiplantae</taxon>
        <taxon>Streptophyta</taxon>
        <taxon>Embryophyta</taxon>
        <taxon>Tracheophyta</taxon>
        <taxon>Spermatophyta</taxon>
        <taxon>Magnoliopsida</taxon>
        <taxon>eudicotyledons</taxon>
        <taxon>Gunneridae</taxon>
        <taxon>Pentapetalae</taxon>
        <taxon>asterids</taxon>
        <taxon>lamiids</taxon>
        <taxon>Solanales</taxon>
        <taxon>Solanaceae</taxon>
        <taxon>Nicotianoideae</taxon>
        <taxon>Nicotianeae</taxon>
        <taxon>Nicotiana</taxon>
    </lineage>
</organism>
<dbReference type="AlphaFoldDB" id="A0A1J6HWI3"/>
<evidence type="ECO:0000313" key="2">
    <source>
        <dbReference type="Proteomes" id="UP000187609"/>
    </source>
</evidence>
<dbReference type="Gramene" id="OIS97197">
    <property type="protein sequence ID" value="OIS97197"/>
    <property type="gene ID" value="A4A49_37804"/>
</dbReference>
<reference evidence="1" key="1">
    <citation type="submission" date="2016-11" db="EMBL/GenBank/DDBJ databases">
        <title>The genome of Nicotiana attenuata.</title>
        <authorList>
            <person name="Xu S."/>
            <person name="Brockmoeller T."/>
            <person name="Gaquerel E."/>
            <person name="Navarro A."/>
            <person name="Kuhl H."/>
            <person name="Gase K."/>
            <person name="Ling Z."/>
            <person name="Zhou W."/>
            <person name="Kreitzer C."/>
            <person name="Stanke M."/>
            <person name="Tang H."/>
            <person name="Lyons E."/>
            <person name="Pandey P."/>
            <person name="Pandey S.P."/>
            <person name="Timmermann B."/>
            <person name="Baldwin I.T."/>
        </authorList>
    </citation>
    <scope>NUCLEOTIDE SEQUENCE [LARGE SCALE GENOMIC DNA]</scope>
    <source>
        <strain evidence="1">UT</strain>
    </source>
</reference>
<keyword evidence="2" id="KW-1185">Reference proteome</keyword>
<dbReference type="EMBL" id="MJEQ01037193">
    <property type="protein sequence ID" value="OIS97197.1"/>
    <property type="molecule type" value="Genomic_DNA"/>
</dbReference>
<gene>
    <name evidence="1" type="ORF">A4A49_37804</name>
</gene>
<accession>A0A1J6HWI3</accession>
<evidence type="ECO:0000313" key="1">
    <source>
        <dbReference type="EMBL" id="OIS97197.1"/>
    </source>
</evidence>
<name>A0A1J6HWI3_NICAT</name>
<dbReference type="Proteomes" id="UP000187609">
    <property type="component" value="Unassembled WGS sequence"/>
</dbReference>
<comment type="caution">
    <text evidence="1">The sequence shown here is derived from an EMBL/GenBank/DDBJ whole genome shotgun (WGS) entry which is preliminary data.</text>
</comment>
<sequence>MAADTDLLYKTIPGHPAKIRVGYFLNAIIEHSSETKAIITAPSQHQYPVAAAQRVEKKRNILGVCLDEVFLFFSFSCLFERAVGFFG</sequence>